<dbReference type="PROSITE" id="PS51747">
    <property type="entry name" value="CYT_DCMP_DEAMINASES_2"/>
    <property type="match status" value="1"/>
</dbReference>
<keyword evidence="9 12" id="KW-0479">Metal-binding</keyword>
<reference evidence="14" key="1">
    <citation type="journal article" date="2021" name="PeerJ">
        <title>Extensive microbial diversity within the chicken gut microbiome revealed by metagenomics and culture.</title>
        <authorList>
            <person name="Gilroy R."/>
            <person name="Ravi A."/>
            <person name="Getino M."/>
            <person name="Pursley I."/>
            <person name="Horton D.L."/>
            <person name="Alikhan N.F."/>
            <person name="Baker D."/>
            <person name="Gharbi K."/>
            <person name="Hall N."/>
            <person name="Watson M."/>
            <person name="Adriaenssens E.M."/>
            <person name="Foster-Nyarko E."/>
            <person name="Jarju S."/>
            <person name="Secka A."/>
            <person name="Antonio M."/>
            <person name="Oren A."/>
            <person name="Chaudhuri R.R."/>
            <person name="La Ragione R."/>
            <person name="Hildebrand F."/>
            <person name="Pallen M.J."/>
        </authorList>
    </citation>
    <scope>NUCLEOTIDE SEQUENCE</scope>
    <source>
        <strain evidence="14">ChiSxjej5B17-1746</strain>
    </source>
</reference>
<feature type="binding site" evidence="11">
    <location>
        <position position="204"/>
    </location>
    <ligand>
        <name>NADP(+)</name>
        <dbReference type="ChEBI" id="CHEBI:58349"/>
    </ligand>
</feature>
<dbReference type="InterPro" id="IPR002734">
    <property type="entry name" value="RibDG_C"/>
</dbReference>
<evidence type="ECO:0000313" key="15">
    <source>
        <dbReference type="Proteomes" id="UP000824264"/>
    </source>
</evidence>
<dbReference type="InterPro" id="IPR004794">
    <property type="entry name" value="Eubact_RibD"/>
</dbReference>
<feature type="binding site" evidence="11">
    <location>
        <position position="208"/>
    </location>
    <ligand>
        <name>NADP(+)</name>
        <dbReference type="ChEBI" id="CHEBI:58349"/>
    </ligand>
</feature>
<dbReference type="Gene3D" id="3.40.140.10">
    <property type="entry name" value="Cytidine Deaminase, domain 2"/>
    <property type="match status" value="1"/>
</dbReference>
<evidence type="ECO:0000256" key="7">
    <source>
        <dbReference type="ARBA" id="ARBA00023002"/>
    </source>
</evidence>
<dbReference type="EMBL" id="DXGI01000094">
    <property type="protein sequence ID" value="HIW78005.1"/>
    <property type="molecule type" value="Genomic_DNA"/>
</dbReference>
<feature type="binding site" evidence="11">
    <location>
        <position position="158"/>
    </location>
    <ligand>
        <name>NADP(+)</name>
        <dbReference type="ChEBI" id="CHEBI:58349"/>
    </ligand>
</feature>
<evidence type="ECO:0000256" key="6">
    <source>
        <dbReference type="ARBA" id="ARBA00022857"/>
    </source>
</evidence>
<reference evidence="14" key="2">
    <citation type="submission" date="2021-04" db="EMBL/GenBank/DDBJ databases">
        <authorList>
            <person name="Gilroy R."/>
        </authorList>
    </citation>
    <scope>NUCLEOTIDE SEQUENCE</scope>
    <source>
        <strain evidence="14">ChiSxjej5B17-1746</strain>
    </source>
</reference>
<evidence type="ECO:0000256" key="10">
    <source>
        <dbReference type="PIRSR" id="PIRSR006769-1"/>
    </source>
</evidence>
<dbReference type="GO" id="GO:0008703">
    <property type="term" value="F:5-amino-6-(5-phosphoribosylamino)uracil reductase activity"/>
    <property type="evidence" value="ECO:0007669"/>
    <property type="project" value="UniProtKB-EC"/>
</dbReference>
<feature type="binding site" evidence="11">
    <location>
        <position position="215"/>
    </location>
    <ligand>
        <name>substrate</name>
    </ligand>
</feature>
<dbReference type="GO" id="GO:0009231">
    <property type="term" value="P:riboflavin biosynthetic process"/>
    <property type="evidence" value="ECO:0007669"/>
    <property type="project" value="UniProtKB-KW"/>
</dbReference>
<keyword evidence="8" id="KW-0511">Multifunctional enzyme</keyword>
<dbReference type="InterPro" id="IPR016193">
    <property type="entry name" value="Cytidine_deaminase-like"/>
</dbReference>
<feature type="binding site" evidence="12">
    <location>
        <position position="52"/>
    </location>
    <ligand>
        <name>Zn(2+)</name>
        <dbReference type="ChEBI" id="CHEBI:29105"/>
        <note>catalytic</note>
    </ligand>
</feature>
<comment type="similarity">
    <text evidence="4 9">In the N-terminal section; belongs to the cytidine and deoxycytidylate deaminase family.</text>
</comment>
<dbReference type="Proteomes" id="UP000824264">
    <property type="component" value="Unassembled WGS sequence"/>
</dbReference>
<feature type="binding site" evidence="11">
    <location>
        <position position="174"/>
    </location>
    <ligand>
        <name>NADP(+)</name>
        <dbReference type="ChEBI" id="CHEBI:58349"/>
    </ligand>
</feature>
<evidence type="ECO:0000256" key="5">
    <source>
        <dbReference type="ARBA" id="ARBA00007417"/>
    </source>
</evidence>
<dbReference type="PANTHER" id="PTHR38011:SF7">
    <property type="entry name" value="2,5-DIAMINO-6-RIBOSYLAMINO-4(3H)-PYRIMIDINONE 5'-PHOSPHATE REDUCTASE"/>
    <property type="match status" value="1"/>
</dbReference>
<gene>
    <name evidence="14" type="primary">ribD</name>
    <name evidence="14" type="ORF">H9874_02515</name>
</gene>
<dbReference type="SUPFAM" id="SSF53927">
    <property type="entry name" value="Cytidine deaminase-like"/>
    <property type="match status" value="1"/>
</dbReference>
<comment type="catalytic activity">
    <reaction evidence="9">
        <text>2,5-diamino-6-hydroxy-4-(5-phosphoribosylamino)-pyrimidine + H2O + H(+) = 5-amino-6-(5-phospho-D-ribosylamino)uracil + NH4(+)</text>
        <dbReference type="Rhea" id="RHEA:21868"/>
        <dbReference type="ChEBI" id="CHEBI:15377"/>
        <dbReference type="ChEBI" id="CHEBI:15378"/>
        <dbReference type="ChEBI" id="CHEBI:28938"/>
        <dbReference type="ChEBI" id="CHEBI:58453"/>
        <dbReference type="ChEBI" id="CHEBI:58614"/>
        <dbReference type="EC" id="3.5.4.26"/>
    </reaction>
</comment>
<dbReference type="PANTHER" id="PTHR38011">
    <property type="entry name" value="DIHYDROFOLATE REDUCTASE FAMILY PROTEIN (AFU_ORTHOLOGUE AFUA_8G06820)"/>
    <property type="match status" value="1"/>
</dbReference>
<feature type="binding site" evidence="11">
    <location>
        <position position="212"/>
    </location>
    <ligand>
        <name>substrate</name>
    </ligand>
</feature>
<dbReference type="Pfam" id="PF01872">
    <property type="entry name" value="RibD_C"/>
    <property type="match status" value="1"/>
</dbReference>
<keyword evidence="9 14" id="KW-0378">Hydrolase</keyword>
<dbReference type="SUPFAM" id="SSF53597">
    <property type="entry name" value="Dihydrofolate reductase-like"/>
    <property type="match status" value="1"/>
</dbReference>
<keyword evidence="9" id="KW-0686">Riboflavin biosynthesis</keyword>
<keyword evidence="9 12" id="KW-0862">Zinc</keyword>
<feature type="binding site" evidence="11">
    <location>
        <position position="172"/>
    </location>
    <ligand>
        <name>substrate</name>
    </ligand>
</feature>
<dbReference type="Gene3D" id="3.40.430.10">
    <property type="entry name" value="Dihydrofolate Reductase, subunit A"/>
    <property type="match status" value="1"/>
</dbReference>
<evidence type="ECO:0000256" key="8">
    <source>
        <dbReference type="ARBA" id="ARBA00023268"/>
    </source>
</evidence>
<dbReference type="Pfam" id="PF00383">
    <property type="entry name" value="dCMP_cyt_deam_1"/>
    <property type="match status" value="1"/>
</dbReference>
<evidence type="ECO:0000259" key="13">
    <source>
        <dbReference type="PROSITE" id="PS51747"/>
    </source>
</evidence>
<evidence type="ECO:0000256" key="3">
    <source>
        <dbReference type="ARBA" id="ARBA00004910"/>
    </source>
</evidence>
<feature type="active site" description="Proton donor" evidence="10">
    <location>
        <position position="54"/>
    </location>
</feature>
<evidence type="ECO:0000313" key="14">
    <source>
        <dbReference type="EMBL" id="HIW78005.1"/>
    </source>
</evidence>
<dbReference type="InterPro" id="IPR024072">
    <property type="entry name" value="DHFR-like_dom_sf"/>
</dbReference>
<evidence type="ECO:0000256" key="2">
    <source>
        <dbReference type="ARBA" id="ARBA00004882"/>
    </source>
</evidence>
<organism evidence="14 15">
    <name type="scientific">Candidatus Bilophila faecipullorum</name>
    <dbReference type="NCBI Taxonomy" id="2838482"/>
    <lineage>
        <taxon>Bacteria</taxon>
        <taxon>Pseudomonadati</taxon>
        <taxon>Thermodesulfobacteriota</taxon>
        <taxon>Desulfovibrionia</taxon>
        <taxon>Desulfovibrionales</taxon>
        <taxon>Desulfovibrionaceae</taxon>
        <taxon>Bilophila</taxon>
    </lineage>
</organism>
<dbReference type="NCBIfam" id="TIGR00227">
    <property type="entry name" value="ribD_Cterm"/>
    <property type="match status" value="1"/>
</dbReference>
<evidence type="ECO:0000256" key="12">
    <source>
        <dbReference type="PIRSR" id="PIRSR006769-3"/>
    </source>
</evidence>
<feature type="binding site" evidence="11">
    <location>
        <position position="231"/>
    </location>
    <ligand>
        <name>NADP(+)</name>
        <dbReference type="ChEBI" id="CHEBI:58349"/>
    </ligand>
</feature>
<proteinExistence type="inferred from homology"/>
<feature type="binding site" evidence="11">
    <location>
        <position position="304"/>
    </location>
    <ligand>
        <name>substrate</name>
    </ligand>
</feature>
<dbReference type="GO" id="GO:0046872">
    <property type="term" value="F:metal ion binding"/>
    <property type="evidence" value="ECO:0007669"/>
    <property type="project" value="UniProtKB-KW"/>
</dbReference>
<accession>A0A9D1QZG0</accession>
<protein>
    <recommendedName>
        <fullName evidence="9">Riboflavin biosynthesis protein RibD</fullName>
    </recommendedName>
    <domain>
        <recommendedName>
            <fullName evidence="9">Diaminohydroxyphosphoribosylaminopyrimidine deaminase</fullName>
            <shortName evidence="9">DRAP deaminase</shortName>
            <ecNumber evidence="9">3.5.4.26</ecNumber>
        </recommendedName>
        <alternativeName>
            <fullName evidence="9">Riboflavin-specific deaminase</fullName>
        </alternativeName>
    </domain>
    <domain>
        <recommendedName>
            <fullName evidence="9">5-amino-6-(5-phosphoribosylamino)uracil reductase</fullName>
            <ecNumber evidence="9">1.1.1.193</ecNumber>
        </recommendedName>
        <alternativeName>
            <fullName evidence="9">HTP reductase</fullName>
        </alternativeName>
    </domain>
</protein>
<dbReference type="InterPro" id="IPR002125">
    <property type="entry name" value="CMP_dCMP_dom"/>
</dbReference>
<sequence length="379" mass="40800">MSHPFEAFMREAVALAERGRWSAAPNPTVGAVLVRDGEVVARGWHHACGQSHAEVECLADAASRGVDPSACTLVVTLEPCNHHGKTPPCTEAVLAAGIRHVVIGLSDPNPKAAGGAERLREAGVRMEIGVCEDLCRDLVADFLVWQSTERPYVILKLAMTLDGRIATRTGHSRWITGEASRRTVHALRAGVGRAGGAVLIGGNTLHTDNPLLTARLDEPVDRQPLAVSISSRVPAPDSLALFRERPAETILFTTASGAATPRAALLRERGVRVIGLDRWKSGEDLLQILRYLRKDAGCPYVLCEGGGRLGLSLLEAGLVDEFHVHIAPKVLGDKEARPLFEGRSPLELEEAISLRLTALERCGEDGHLLFRPVRPCSQA</sequence>
<dbReference type="CDD" id="cd01284">
    <property type="entry name" value="Riboflavin_deaminase-reductase"/>
    <property type="match status" value="1"/>
</dbReference>
<dbReference type="AlphaFoldDB" id="A0A9D1QZG0"/>
<comment type="catalytic activity">
    <reaction evidence="9">
        <text>5-amino-6-(5-phospho-D-ribitylamino)uracil + NADP(+) = 5-amino-6-(5-phospho-D-ribosylamino)uracil + NADPH + H(+)</text>
        <dbReference type="Rhea" id="RHEA:17845"/>
        <dbReference type="ChEBI" id="CHEBI:15378"/>
        <dbReference type="ChEBI" id="CHEBI:57783"/>
        <dbReference type="ChEBI" id="CHEBI:58349"/>
        <dbReference type="ChEBI" id="CHEBI:58421"/>
        <dbReference type="ChEBI" id="CHEBI:58453"/>
        <dbReference type="EC" id="1.1.1.193"/>
    </reaction>
</comment>
<comment type="caution">
    <text evidence="14">The sequence shown here is derived from an EMBL/GenBank/DDBJ whole genome shotgun (WGS) entry which is preliminary data.</text>
</comment>
<comment type="cofactor">
    <cofactor evidence="9 12">
        <name>Zn(2+)</name>
        <dbReference type="ChEBI" id="CHEBI:29105"/>
    </cofactor>
    <text evidence="9 12">Binds 1 zinc ion.</text>
</comment>
<dbReference type="NCBIfam" id="TIGR00326">
    <property type="entry name" value="eubact_ribD"/>
    <property type="match status" value="1"/>
</dbReference>
<comment type="similarity">
    <text evidence="5 9">In the C-terminal section; belongs to the HTP reductase family.</text>
</comment>
<dbReference type="InterPro" id="IPR050765">
    <property type="entry name" value="Riboflavin_Biosynth_HTPR"/>
</dbReference>
<dbReference type="EC" id="1.1.1.193" evidence="9"/>
<feature type="domain" description="CMP/dCMP-type deaminase" evidence="13">
    <location>
        <begin position="3"/>
        <end position="127"/>
    </location>
</feature>
<comment type="pathway">
    <text evidence="3 9">Cofactor biosynthesis; riboflavin biosynthesis; 5-amino-6-(D-ribitylamino)uracil from GTP: step 3/4.</text>
</comment>
<feature type="binding site" evidence="12">
    <location>
        <position position="89"/>
    </location>
    <ligand>
        <name>Zn(2+)</name>
        <dbReference type="ChEBI" id="CHEBI:29105"/>
        <note>catalytic</note>
    </ligand>
</feature>
<evidence type="ECO:0000256" key="9">
    <source>
        <dbReference type="PIRNR" id="PIRNR006769"/>
    </source>
</evidence>
<dbReference type="EC" id="3.5.4.26" evidence="9"/>
<dbReference type="InterPro" id="IPR011549">
    <property type="entry name" value="RibD_C"/>
</dbReference>
<dbReference type="GO" id="GO:0008835">
    <property type="term" value="F:diaminohydroxyphosphoribosylaminopyrimidine deaminase activity"/>
    <property type="evidence" value="ECO:0007669"/>
    <property type="project" value="UniProtKB-EC"/>
</dbReference>
<name>A0A9D1QZG0_9BACT</name>
<feature type="binding site" evidence="12">
    <location>
        <position position="80"/>
    </location>
    <ligand>
        <name>Zn(2+)</name>
        <dbReference type="ChEBI" id="CHEBI:29105"/>
        <note>catalytic</note>
    </ligand>
</feature>
<comment type="function">
    <text evidence="1 9">Converts 2,5-diamino-6-(ribosylamino)-4(3h)-pyrimidinone 5'-phosphate into 5-amino-6-(ribosylamino)-2,4(1h,3h)-pyrimidinedione 5'-phosphate.</text>
</comment>
<keyword evidence="6 9" id="KW-0521">NADP</keyword>
<keyword evidence="7 9" id="KW-0560">Oxidoreductase</keyword>
<comment type="pathway">
    <text evidence="2 9">Cofactor biosynthesis; riboflavin biosynthesis; 5-amino-6-(D-ribitylamino)uracil from GTP: step 2/4.</text>
</comment>
<evidence type="ECO:0000256" key="1">
    <source>
        <dbReference type="ARBA" id="ARBA00002151"/>
    </source>
</evidence>
<dbReference type="PIRSF" id="PIRSF006769">
    <property type="entry name" value="RibD"/>
    <property type="match status" value="1"/>
</dbReference>
<feature type="binding site" evidence="11">
    <location>
        <position position="188"/>
    </location>
    <ligand>
        <name>substrate</name>
    </ligand>
</feature>
<feature type="binding site" evidence="11">
    <location>
        <begin position="306"/>
        <end position="312"/>
    </location>
    <ligand>
        <name>NADP(+)</name>
        <dbReference type="ChEBI" id="CHEBI:58349"/>
    </ligand>
</feature>
<evidence type="ECO:0000256" key="4">
    <source>
        <dbReference type="ARBA" id="ARBA00005259"/>
    </source>
</evidence>
<dbReference type="GO" id="GO:0050661">
    <property type="term" value="F:NADP binding"/>
    <property type="evidence" value="ECO:0007669"/>
    <property type="project" value="InterPro"/>
</dbReference>
<evidence type="ECO:0000256" key="11">
    <source>
        <dbReference type="PIRSR" id="PIRSR006769-2"/>
    </source>
</evidence>